<dbReference type="Gene3D" id="2.130.10.10">
    <property type="entry name" value="YVTN repeat-like/Quinoprotein amine dehydrogenase"/>
    <property type="match status" value="1"/>
</dbReference>
<dbReference type="EMBL" id="KZ301976">
    <property type="protein sequence ID" value="PFH52984.1"/>
    <property type="molecule type" value="Genomic_DNA"/>
</dbReference>
<evidence type="ECO:0008006" key="4">
    <source>
        <dbReference type="Google" id="ProtNLM"/>
    </source>
</evidence>
<dbReference type="OrthoDB" id="10006285at2759"/>
<gene>
    <name evidence="2" type="ORF">AMATHDRAFT_45887</name>
</gene>
<evidence type="ECO:0000313" key="3">
    <source>
        <dbReference type="Proteomes" id="UP000242287"/>
    </source>
</evidence>
<dbReference type="STRING" id="703135.A0A2A9NUE0"/>
<dbReference type="InterPro" id="IPR011048">
    <property type="entry name" value="Haem_d1_sf"/>
</dbReference>
<dbReference type="SUPFAM" id="SSF51004">
    <property type="entry name" value="C-terminal (heme d1) domain of cytochrome cd1-nitrite reductase"/>
    <property type="match status" value="1"/>
</dbReference>
<keyword evidence="3" id="KW-1185">Reference proteome</keyword>
<sequence>MRTSFFTAVFLSTLLSPVFSASVTARNKVGAVYVISNTPDGEGNQLLVSDIYDDGQVAFRDAIRAGGLGGHGEEGPQPGGDPLFSQGAVVVSQEGNVAVTVNAGSNTLSIFTINPQDPGDVKLLAKPIASGGQFPLSVALNKAGTKACTLNGGALNGVACFNVDKTYGLVPIQQTIRNLHMKQTTPPTGPPGSASQIVFSEDEKHIFALVKGSPTEMGFVAIWDFAADGSLSKRARILNLAKGVLPFSLTQIPGTFAFVSGDASVGYDVIDIEALDNIKKTALTPYKVEGQIGICWSVRSPSTGNYYLTDTAAGNIVEVSIGQNLRGNMITKHDTERYDNLLDLDVGTIGGKDYLYALASNYTTIDVVEIPMAGQGRMIQRLDLSCGAAKLGLPVEKMYVSGMAVYMKK</sequence>
<dbReference type="AlphaFoldDB" id="A0A2A9NUE0"/>
<name>A0A2A9NUE0_9AGAR</name>
<organism evidence="2 3">
    <name type="scientific">Amanita thiersii Skay4041</name>
    <dbReference type="NCBI Taxonomy" id="703135"/>
    <lineage>
        <taxon>Eukaryota</taxon>
        <taxon>Fungi</taxon>
        <taxon>Dikarya</taxon>
        <taxon>Basidiomycota</taxon>
        <taxon>Agaricomycotina</taxon>
        <taxon>Agaricomycetes</taxon>
        <taxon>Agaricomycetidae</taxon>
        <taxon>Agaricales</taxon>
        <taxon>Pluteineae</taxon>
        <taxon>Amanitaceae</taxon>
        <taxon>Amanita</taxon>
    </lineage>
</organism>
<reference evidence="2 3" key="1">
    <citation type="submission" date="2014-02" db="EMBL/GenBank/DDBJ databases">
        <title>Transposable element dynamics among asymbiotic and ectomycorrhizal Amanita fungi.</title>
        <authorList>
            <consortium name="DOE Joint Genome Institute"/>
            <person name="Hess J."/>
            <person name="Skrede I."/>
            <person name="Wolfe B."/>
            <person name="LaButti K."/>
            <person name="Ohm R.A."/>
            <person name="Grigoriev I.V."/>
            <person name="Pringle A."/>
        </authorList>
    </citation>
    <scope>NUCLEOTIDE SEQUENCE [LARGE SCALE GENOMIC DNA]</scope>
    <source>
        <strain evidence="2 3">SKay4041</strain>
    </source>
</reference>
<evidence type="ECO:0000313" key="2">
    <source>
        <dbReference type="EMBL" id="PFH52984.1"/>
    </source>
</evidence>
<protein>
    <recommendedName>
        <fullName evidence="4">3-carboxymuconate cyclase</fullName>
    </recommendedName>
</protein>
<accession>A0A2A9NUE0</accession>
<dbReference type="Proteomes" id="UP000242287">
    <property type="component" value="Unassembled WGS sequence"/>
</dbReference>
<dbReference type="InterPro" id="IPR015943">
    <property type="entry name" value="WD40/YVTN_repeat-like_dom_sf"/>
</dbReference>
<feature type="chain" id="PRO_5012225254" description="3-carboxymuconate cyclase" evidence="1">
    <location>
        <begin position="21"/>
        <end position="409"/>
    </location>
</feature>
<feature type="signal peptide" evidence="1">
    <location>
        <begin position="1"/>
        <end position="20"/>
    </location>
</feature>
<evidence type="ECO:0000256" key="1">
    <source>
        <dbReference type="SAM" id="SignalP"/>
    </source>
</evidence>
<keyword evidence="1" id="KW-0732">Signal</keyword>
<proteinExistence type="predicted"/>